<dbReference type="InterPro" id="IPR012337">
    <property type="entry name" value="RNaseH-like_sf"/>
</dbReference>
<keyword evidence="3" id="KW-1185">Reference proteome</keyword>
<dbReference type="Proteomes" id="UP001459277">
    <property type="component" value="Unassembled WGS sequence"/>
</dbReference>
<gene>
    <name evidence="2" type="ORF">SO802_023830</name>
</gene>
<dbReference type="AlphaFoldDB" id="A0AAW2C9W9"/>
<sequence length="166" mass="18273">MKLNTDGSSVDTLGLAGGGGVVRDEQGNWVFGYARKIGSVNSLLAELWTLRDGLFLYLQAQVHALIVEMDAKALVDAFSNQTNSNVIISALMDDCRQLATQISQVRFRHVYREVNRCADHLAKLGCSMDVDFAVFSSPPVDIISFVEADWRGLYVNRLCPVAVSFV</sequence>
<protein>
    <recommendedName>
        <fullName evidence="1">RNase H type-1 domain-containing protein</fullName>
    </recommendedName>
</protein>
<dbReference type="InterPro" id="IPR036397">
    <property type="entry name" value="RNaseH_sf"/>
</dbReference>
<dbReference type="Gene3D" id="3.30.420.10">
    <property type="entry name" value="Ribonuclease H-like superfamily/Ribonuclease H"/>
    <property type="match status" value="1"/>
</dbReference>
<dbReference type="PANTHER" id="PTHR47723:SF20">
    <property type="entry name" value="RNASE H TYPE-1 DOMAIN-CONTAINING PROTEIN"/>
    <property type="match status" value="1"/>
</dbReference>
<reference evidence="2 3" key="1">
    <citation type="submission" date="2024-01" db="EMBL/GenBank/DDBJ databases">
        <title>A telomere-to-telomere, gap-free genome of sweet tea (Lithocarpus litseifolius).</title>
        <authorList>
            <person name="Zhou J."/>
        </authorList>
    </citation>
    <scope>NUCLEOTIDE SEQUENCE [LARGE SCALE GENOMIC DNA]</scope>
    <source>
        <strain evidence="2">Zhou-2022a</strain>
        <tissue evidence="2">Leaf</tissue>
    </source>
</reference>
<comment type="caution">
    <text evidence="2">The sequence shown here is derived from an EMBL/GenBank/DDBJ whole genome shotgun (WGS) entry which is preliminary data.</text>
</comment>
<proteinExistence type="predicted"/>
<dbReference type="PANTHER" id="PTHR47723">
    <property type="entry name" value="OS05G0353850 PROTEIN"/>
    <property type="match status" value="1"/>
</dbReference>
<evidence type="ECO:0000313" key="3">
    <source>
        <dbReference type="Proteomes" id="UP001459277"/>
    </source>
</evidence>
<evidence type="ECO:0000259" key="1">
    <source>
        <dbReference type="Pfam" id="PF13456"/>
    </source>
</evidence>
<dbReference type="GO" id="GO:0004523">
    <property type="term" value="F:RNA-DNA hybrid ribonuclease activity"/>
    <property type="evidence" value="ECO:0007669"/>
    <property type="project" value="InterPro"/>
</dbReference>
<name>A0AAW2C9W9_9ROSI</name>
<evidence type="ECO:0000313" key="2">
    <source>
        <dbReference type="EMBL" id="KAK9994127.1"/>
    </source>
</evidence>
<dbReference type="InterPro" id="IPR044730">
    <property type="entry name" value="RNase_H-like_dom_plant"/>
</dbReference>
<feature type="domain" description="RNase H type-1" evidence="1">
    <location>
        <begin position="4"/>
        <end position="124"/>
    </location>
</feature>
<dbReference type="Pfam" id="PF13456">
    <property type="entry name" value="RVT_3"/>
    <property type="match status" value="1"/>
</dbReference>
<dbReference type="SUPFAM" id="SSF53098">
    <property type="entry name" value="Ribonuclease H-like"/>
    <property type="match status" value="1"/>
</dbReference>
<accession>A0AAW2C9W9</accession>
<dbReference type="InterPro" id="IPR002156">
    <property type="entry name" value="RNaseH_domain"/>
</dbReference>
<dbReference type="CDD" id="cd06222">
    <property type="entry name" value="RNase_H_like"/>
    <property type="match status" value="1"/>
</dbReference>
<organism evidence="2 3">
    <name type="scientific">Lithocarpus litseifolius</name>
    <dbReference type="NCBI Taxonomy" id="425828"/>
    <lineage>
        <taxon>Eukaryota</taxon>
        <taxon>Viridiplantae</taxon>
        <taxon>Streptophyta</taxon>
        <taxon>Embryophyta</taxon>
        <taxon>Tracheophyta</taxon>
        <taxon>Spermatophyta</taxon>
        <taxon>Magnoliopsida</taxon>
        <taxon>eudicotyledons</taxon>
        <taxon>Gunneridae</taxon>
        <taxon>Pentapetalae</taxon>
        <taxon>rosids</taxon>
        <taxon>fabids</taxon>
        <taxon>Fagales</taxon>
        <taxon>Fagaceae</taxon>
        <taxon>Lithocarpus</taxon>
    </lineage>
</organism>
<dbReference type="EMBL" id="JAZDWU010000008">
    <property type="protein sequence ID" value="KAK9994127.1"/>
    <property type="molecule type" value="Genomic_DNA"/>
</dbReference>
<dbReference type="InterPro" id="IPR053151">
    <property type="entry name" value="RNase_H-like"/>
</dbReference>
<dbReference type="GO" id="GO:0003676">
    <property type="term" value="F:nucleic acid binding"/>
    <property type="evidence" value="ECO:0007669"/>
    <property type="project" value="InterPro"/>
</dbReference>